<evidence type="ECO:0000256" key="6">
    <source>
        <dbReference type="RuleBase" id="RU364126"/>
    </source>
</evidence>
<dbReference type="GO" id="GO:0005634">
    <property type="term" value="C:nucleus"/>
    <property type="evidence" value="ECO:0007669"/>
    <property type="project" value="TreeGrafter"/>
</dbReference>
<dbReference type="EC" id="2.7.1.158" evidence="1 6"/>
<dbReference type="OrthoDB" id="364694at2759"/>
<evidence type="ECO:0000313" key="8">
    <source>
        <dbReference type="Proteomes" id="UP001057455"/>
    </source>
</evidence>
<proteinExistence type="predicted"/>
<protein>
    <recommendedName>
        <fullName evidence="1 6">Inositol-pentakisphosphate 2-kinase</fullName>
        <ecNumber evidence="1 6">2.7.1.158</ecNumber>
    </recommendedName>
</protein>
<dbReference type="PANTHER" id="PTHR14456:SF2">
    <property type="entry name" value="INOSITOL-PENTAKISPHOSPHATE 2-KINASE"/>
    <property type="match status" value="1"/>
</dbReference>
<evidence type="ECO:0000313" key="7">
    <source>
        <dbReference type="EMBL" id="GFE52794.1"/>
    </source>
</evidence>
<dbReference type="Proteomes" id="UP001057455">
    <property type="component" value="Unassembled WGS sequence"/>
</dbReference>
<dbReference type="GO" id="GO:0032958">
    <property type="term" value="P:inositol phosphate biosynthetic process"/>
    <property type="evidence" value="ECO:0007669"/>
    <property type="project" value="TreeGrafter"/>
</dbReference>
<comment type="function">
    <text evidence="6">Phosphorylates Ins(1,3,4,5,6)P5 at position 2 to form Ins(1,2,3,4,5,6)P6 (InsP6 or phytate).</text>
</comment>
<dbReference type="InterPro" id="IPR009286">
    <property type="entry name" value="Ins_P5_2-kin"/>
</dbReference>
<evidence type="ECO:0000256" key="4">
    <source>
        <dbReference type="ARBA" id="ARBA00022777"/>
    </source>
</evidence>
<name>A0A9W5TBR4_BABOV</name>
<comment type="domain">
    <text evidence="6">The EXKPK motif is conserved in inositol-pentakisphosphate 2-kinases of both family 1 and 2.</text>
</comment>
<dbReference type="AlphaFoldDB" id="A0A9W5TBR4"/>
<evidence type="ECO:0000256" key="3">
    <source>
        <dbReference type="ARBA" id="ARBA00022741"/>
    </source>
</evidence>
<evidence type="ECO:0000256" key="1">
    <source>
        <dbReference type="ARBA" id="ARBA00012023"/>
    </source>
</evidence>
<dbReference type="Pfam" id="PF06090">
    <property type="entry name" value="Ins_P5_2-kin"/>
    <property type="match status" value="1"/>
</dbReference>
<evidence type="ECO:0000256" key="2">
    <source>
        <dbReference type="ARBA" id="ARBA00022679"/>
    </source>
</evidence>
<keyword evidence="5 6" id="KW-0067">ATP-binding</keyword>
<sequence>MRLTPLGAGNCQFVYRVERESWKFTDKSKASWDQCYVLKLPRKPDSALSIRRMLYHDEFCFFMQEGCCNSSDLCTPKRVGCLIDRDVAKTLRLYLSKLLDNDHEGCTHEAEQTCTCKHPVIRGDGYYANWWKVNLFQSDVVYKKRIYHVKEVAQKTTIHIKPSSIRLLGDDSVVYDPLKYELAILEEDLFNISVCVSLGRTLLQTGMRHYRNISVEMKPKCGLLNFSGVPSLFQMCQPYKARIRYQNIIPSDGPDETGHIIEGALGKSKMSDYSPINFFRMTQEDVKRELYYLALAPQNNIRIFVDNIEVDPGILLRDPSCMDNVARCLVENKVTTNRILNIQALASGQQIVAYVLYSLSNVLARIAGERPIEDARVTSKLKIGAITENLMFLSKELLGLVLCEHSNAYRIQNVFNLIGRRLICSLCNILKLFLAVKHVPVCTSRHNISLNRVKQTKRYFPSDRYDANSLYHGLTVHSQGRLLRDYCSNDEAVQLVVFNELESMLSCLNRSLHPAPANSLQRNTEHNNSDGKSPLDSVDKFQAKRRVLLKKCKRALEATRRWIELYLGGRTAMDLSIVLNVLFHESTNKAENKPNFFRFSLIDLDLKPVHRIPRWKDDVLFLVNKQPPLIVDS</sequence>
<keyword evidence="2 6" id="KW-0808">Transferase</keyword>
<dbReference type="GO" id="GO:0035299">
    <property type="term" value="F:inositol-1,3,4,5,6-pentakisphosphate 2-kinase activity"/>
    <property type="evidence" value="ECO:0007669"/>
    <property type="project" value="UniProtKB-EC"/>
</dbReference>
<keyword evidence="8" id="KW-1185">Reference proteome</keyword>
<dbReference type="EMBL" id="BLIY01000003">
    <property type="protein sequence ID" value="GFE52794.1"/>
    <property type="molecule type" value="Genomic_DNA"/>
</dbReference>
<keyword evidence="4 6" id="KW-0418">Kinase</keyword>
<accession>A0A9W5TBR4</accession>
<reference evidence="7" key="1">
    <citation type="submission" date="2019-12" db="EMBL/GenBank/DDBJ databases">
        <title>Genome sequence of Babesia ovis.</title>
        <authorList>
            <person name="Yamagishi J."/>
            <person name="Sevinc F."/>
            <person name="Xuan X."/>
        </authorList>
    </citation>
    <scope>NUCLEOTIDE SEQUENCE</scope>
    <source>
        <strain evidence="7">Selcuk</strain>
    </source>
</reference>
<keyword evidence="3 6" id="KW-0547">Nucleotide-binding</keyword>
<gene>
    <name evidence="7" type="ORF">BaOVIS_001980</name>
</gene>
<comment type="catalytic activity">
    <reaction evidence="6">
        <text>1D-myo-inositol 1,3,4,5,6-pentakisphosphate + ATP = 1D-myo-inositol hexakisphosphate + ADP + H(+)</text>
        <dbReference type="Rhea" id="RHEA:20313"/>
        <dbReference type="ChEBI" id="CHEBI:15378"/>
        <dbReference type="ChEBI" id="CHEBI:30616"/>
        <dbReference type="ChEBI" id="CHEBI:57733"/>
        <dbReference type="ChEBI" id="CHEBI:58130"/>
        <dbReference type="ChEBI" id="CHEBI:456216"/>
        <dbReference type="EC" id="2.7.1.158"/>
    </reaction>
</comment>
<evidence type="ECO:0000256" key="5">
    <source>
        <dbReference type="ARBA" id="ARBA00022840"/>
    </source>
</evidence>
<dbReference type="GO" id="GO:0005524">
    <property type="term" value="F:ATP binding"/>
    <property type="evidence" value="ECO:0007669"/>
    <property type="project" value="UniProtKB-KW"/>
</dbReference>
<organism evidence="7 8">
    <name type="scientific">Babesia ovis</name>
    <dbReference type="NCBI Taxonomy" id="5869"/>
    <lineage>
        <taxon>Eukaryota</taxon>
        <taxon>Sar</taxon>
        <taxon>Alveolata</taxon>
        <taxon>Apicomplexa</taxon>
        <taxon>Aconoidasida</taxon>
        <taxon>Piroplasmida</taxon>
        <taxon>Babesiidae</taxon>
        <taxon>Babesia</taxon>
    </lineage>
</organism>
<comment type="caution">
    <text evidence="7">The sequence shown here is derived from an EMBL/GenBank/DDBJ whole genome shotgun (WGS) entry which is preliminary data.</text>
</comment>
<dbReference type="PANTHER" id="PTHR14456">
    <property type="entry name" value="INOSITOL POLYPHOSPHATE KINASE 1"/>
    <property type="match status" value="1"/>
</dbReference>